<keyword evidence="7 9" id="KW-0472">Membrane</keyword>
<evidence type="ECO:0000313" key="10">
    <source>
        <dbReference type="EMBL" id="OQS02330.1"/>
    </source>
</evidence>
<dbReference type="PANTHER" id="PTHR13131:SF5">
    <property type="entry name" value="CYSTINOSIN"/>
    <property type="match status" value="1"/>
</dbReference>
<feature type="compositionally biased region" description="Low complexity" evidence="8">
    <location>
        <begin position="301"/>
        <end position="313"/>
    </location>
</feature>
<dbReference type="GO" id="GO:0012505">
    <property type="term" value="C:endomembrane system"/>
    <property type="evidence" value="ECO:0007669"/>
    <property type="project" value="UniProtKB-SubCell"/>
</dbReference>
<evidence type="ECO:0000313" key="11">
    <source>
        <dbReference type="Proteomes" id="UP000243217"/>
    </source>
</evidence>
<sequence>MMNEKLSKLLISLEPYGASIGIGIILGVGVVLGFALDGNDNVPAPFNRISSVIGWMYFAAWSMTFWPQIFVNWRRQSVVGMAIEFQVYNIPGFVGYTVYNACFYWNTKVQEEYKALHNGNPNNVQINDVFFAIHALIATLITLYQCLVYHRGTQTVSMTCWVLTGLSIFVCVVFYFMTLLWPTSQVYTMLNFLYLLSYIKLGVTLIKYTPQVYLNYQRESTEGYSIWGVLFDVLGGVLSIGQIIMDSATTDDWSAITGNPVKFALGLVVVFYDFVFMIQHFILYPCGEAVDIYILLMPSPTKPKSSSSKTTKAPSPPKAGKKDDKNAISLPKINTPKVATPKEPSNKGASKFEKMPSLEKNELILQTEAPSLSIPIEAQQNTTISDTILTPTENTPQQTLDSIVSSSDEVVKAEIIKNQNGNVVLKYEMYEELFPIVNGSTTMANIDDIYALTFVMPNCLVHLSKYDPTTKLAMESTGNLDLYVKEDPVGTYQELEADCTYYVYVEQEGEQLAKDQEKMRQVAATMDGKNWKPPNTTETYLIKRKMDVVAATSALEAFAKSSQTQQDYDANPLLEAIIQQIKMNGILRYDWQLVRVVYLFKLKCVLSLYSTFTISKEVENQRDLVLTKMEIQEEAPFTLQRLTEVLVAPMKYYKILRKLLNAVEKLLFVSSTLDQHTDTPSGFKAYIAKD</sequence>
<evidence type="ECO:0000256" key="3">
    <source>
        <dbReference type="ARBA" id="ARBA00022448"/>
    </source>
</evidence>
<keyword evidence="6 9" id="KW-1133">Transmembrane helix</keyword>
<dbReference type="InterPro" id="IPR006603">
    <property type="entry name" value="PQ-loop_rpt"/>
</dbReference>
<comment type="similarity">
    <text evidence="2">Belongs to the PPP4R2 family.</text>
</comment>
<keyword evidence="11" id="KW-1185">Reference proteome</keyword>
<dbReference type="OrthoDB" id="75720at2759"/>
<keyword evidence="4 9" id="KW-0812">Transmembrane</keyword>
<feature type="transmembrane region" description="Helical" evidence="9">
    <location>
        <begin position="126"/>
        <end position="148"/>
    </location>
</feature>
<feature type="transmembrane region" description="Helical" evidence="9">
    <location>
        <begin position="160"/>
        <end position="180"/>
    </location>
</feature>
<dbReference type="InterPro" id="IPR015267">
    <property type="entry name" value="PPP4R2"/>
</dbReference>
<feature type="transmembrane region" description="Helical" evidence="9">
    <location>
        <begin position="48"/>
        <end position="66"/>
    </location>
</feature>
<evidence type="ECO:0000256" key="8">
    <source>
        <dbReference type="SAM" id="MobiDB-lite"/>
    </source>
</evidence>
<keyword evidence="5" id="KW-0677">Repeat</keyword>
<proteinExistence type="inferred from homology"/>
<feature type="region of interest" description="Disordered" evidence="8">
    <location>
        <begin position="301"/>
        <end position="353"/>
    </location>
</feature>
<dbReference type="Gene3D" id="1.20.1280.290">
    <property type="match status" value="2"/>
</dbReference>
<dbReference type="Proteomes" id="UP000243217">
    <property type="component" value="Unassembled WGS sequence"/>
</dbReference>
<feature type="transmembrane region" description="Helical" evidence="9">
    <location>
        <begin position="87"/>
        <end position="106"/>
    </location>
</feature>
<dbReference type="NCBIfam" id="TIGR00951">
    <property type="entry name" value="2A43"/>
    <property type="match status" value="1"/>
</dbReference>
<dbReference type="GO" id="GO:0019888">
    <property type="term" value="F:protein phosphatase regulator activity"/>
    <property type="evidence" value="ECO:0007669"/>
    <property type="project" value="InterPro"/>
</dbReference>
<dbReference type="Pfam" id="PF04193">
    <property type="entry name" value="PQ-loop"/>
    <property type="match status" value="2"/>
</dbReference>
<name>A0A1V9ZX09_9STRA</name>
<dbReference type="GO" id="GO:0005774">
    <property type="term" value="C:vacuolar membrane"/>
    <property type="evidence" value="ECO:0007669"/>
    <property type="project" value="TreeGrafter"/>
</dbReference>
<evidence type="ECO:0000256" key="7">
    <source>
        <dbReference type="ARBA" id="ARBA00023136"/>
    </source>
</evidence>
<dbReference type="Pfam" id="PF09184">
    <property type="entry name" value="PPP4R2"/>
    <property type="match status" value="1"/>
</dbReference>
<dbReference type="InterPro" id="IPR005282">
    <property type="entry name" value="LC_transporter"/>
</dbReference>
<gene>
    <name evidence="10" type="ORF">THRCLA_05284</name>
</gene>
<evidence type="ECO:0000256" key="4">
    <source>
        <dbReference type="ARBA" id="ARBA00022692"/>
    </source>
</evidence>
<dbReference type="GO" id="GO:0015184">
    <property type="term" value="F:L-cystine transmembrane transporter activity"/>
    <property type="evidence" value="ECO:0007669"/>
    <property type="project" value="TreeGrafter"/>
</dbReference>
<organism evidence="10 11">
    <name type="scientific">Thraustotheca clavata</name>
    <dbReference type="NCBI Taxonomy" id="74557"/>
    <lineage>
        <taxon>Eukaryota</taxon>
        <taxon>Sar</taxon>
        <taxon>Stramenopiles</taxon>
        <taxon>Oomycota</taxon>
        <taxon>Saprolegniomycetes</taxon>
        <taxon>Saprolegniales</taxon>
        <taxon>Achlyaceae</taxon>
        <taxon>Thraustotheca</taxon>
    </lineage>
</organism>
<protein>
    <submittedName>
        <fullName evidence="10">Lysosomal Cystine Transporter (LCT) Family</fullName>
    </submittedName>
</protein>
<feature type="transmembrane region" description="Helical" evidence="9">
    <location>
        <begin position="186"/>
        <end position="203"/>
    </location>
</feature>
<dbReference type="EMBL" id="JNBS01001150">
    <property type="protein sequence ID" value="OQS02330.1"/>
    <property type="molecule type" value="Genomic_DNA"/>
</dbReference>
<accession>A0A1V9ZX09</accession>
<evidence type="ECO:0000256" key="1">
    <source>
        <dbReference type="ARBA" id="ARBA00004127"/>
    </source>
</evidence>
<dbReference type="SMART" id="SM00679">
    <property type="entry name" value="CTNS"/>
    <property type="match status" value="2"/>
</dbReference>
<evidence type="ECO:0000256" key="6">
    <source>
        <dbReference type="ARBA" id="ARBA00022989"/>
    </source>
</evidence>
<feature type="transmembrane region" description="Helical" evidence="9">
    <location>
        <begin position="264"/>
        <end position="284"/>
    </location>
</feature>
<evidence type="ECO:0000256" key="2">
    <source>
        <dbReference type="ARBA" id="ARBA00009207"/>
    </source>
</evidence>
<feature type="transmembrane region" description="Helical" evidence="9">
    <location>
        <begin position="224"/>
        <end position="244"/>
    </location>
</feature>
<evidence type="ECO:0000256" key="5">
    <source>
        <dbReference type="ARBA" id="ARBA00022737"/>
    </source>
</evidence>
<comment type="caution">
    <text evidence="10">The sequence shown here is derived from an EMBL/GenBank/DDBJ whole genome shotgun (WGS) entry which is preliminary data.</text>
</comment>
<reference evidence="10 11" key="1">
    <citation type="journal article" date="2014" name="Genome Biol. Evol.">
        <title>The secreted proteins of Achlya hypogyna and Thraustotheca clavata identify the ancestral oomycete secretome and reveal gene acquisitions by horizontal gene transfer.</title>
        <authorList>
            <person name="Misner I."/>
            <person name="Blouin N."/>
            <person name="Leonard G."/>
            <person name="Richards T.A."/>
            <person name="Lane C.E."/>
        </authorList>
    </citation>
    <scope>NUCLEOTIDE SEQUENCE [LARGE SCALE GENOMIC DNA]</scope>
    <source>
        <strain evidence="10 11">ATCC 34112</strain>
    </source>
</reference>
<keyword evidence="3" id="KW-0813">Transport</keyword>
<feature type="transmembrane region" description="Helical" evidence="9">
    <location>
        <begin position="16"/>
        <end position="36"/>
    </location>
</feature>
<dbReference type="AlphaFoldDB" id="A0A1V9ZX09"/>
<comment type="subcellular location">
    <subcellularLocation>
        <location evidence="1">Endomembrane system</location>
        <topology evidence="1">Multi-pass membrane protein</topology>
    </subcellularLocation>
</comment>
<dbReference type="PANTHER" id="PTHR13131">
    <property type="entry name" value="CYSTINOSIN"/>
    <property type="match status" value="1"/>
</dbReference>
<evidence type="ECO:0000256" key="9">
    <source>
        <dbReference type="SAM" id="Phobius"/>
    </source>
</evidence>
<dbReference type="GO" id="GO:0030289">
    <property type="term" value="C:protein phosphatase 4 complex"/>
    <property type="evidence" value="ECO:0007669"/>
    <property type="project" value="InterPro"/>
</dbReference>